<dbReference type="OrthoDB" id="1668230at2759"/>
<keyword evidence="4" id="KW-0723">Serine/threonine-protein kinase</keyword>
<dbReference type="InterPro" id="IPR008271">
    <property type="entry name" value="Ser/Thr_kinase_AS"/>
</dbReference>
<proteinExistence type="inferred from homology"/>
<dbReference type="SUPFAM" id="SSF56112">
    <property type="entry name" value="Protein kinase-like (PK-like)"/>
    <property type="match status" value="1"/>
</dbReference>
<keyword evidence="2 3" id="KW-0067">ATP-binding</keyword>
<feature type="domain" description="Protein kinase" evidence="5">
    <location>
        <begin position="182"/>
        <end position="470"/>
    </location>
</feature>
<dbReference type="InterPro" id="IPR011009">
    <property type="entry name" value="Kinase-like_dom_sf"/>
</dbReference>
<dbReference type="InterPro" id="IPR000719">
    <property type="entry name" value="Prot_kinase_dom"/>
</dbReference>
<dbReference type="eggNOG" id="ENOG502RW7G">
    <property type="taxonomic scope" value="Eukaryota"/>
</dbReference>
<keyword evidence="1 3" id="KW-0547">Nucleotide-binding</keyword>
<dbReference type="GO" id="GO:0005524">
    <property type="term" value="F:ATP binding"/>
    <property type="evidence" value="ECO:0007669"/>
    <property type="project" value="UniProtKB-UniRule"/>
</dbReference>
<dbReference type="RefSeq" id="XP_002552855.1">
    <property type="nucleotide sequence ID" value="XM_002552809.1"/>
</dbReference>
<dbReference type="Proteomes" id="UP000002036">
    <property type="component" value="Chromosome D"/>
</dbReference>
<evidence type="ECO:0000313" key="6">
    <source>
        <dbReference type="EMBL" id="CAR22417.1"/>
    </source>
</evidence>
<dbReference type="HOGENOM" id="CLU_627042_0_0_1"/>
<dbReference type="CDD" id="cd00180">
    <property type="entry name" value="PKc"/>
    <property type="match status" value="1"/>
</dbReference>
<evidence type="ECO:0000256" key="2">
    <source>
        <dbReference type="ARBA" id="ARBA00022840"/>
    </source>
</evidence>
<name>C5DG75_LACTC</name>
<dbReference type="InParanoid" id="C5DG75"/>
<protein>
    <submittedName>
        <fullName evidence="6">KLTH0D02970p</fullName>
    </submittedName>
</protein>
<evidence type="ECO:0000259" key="5">
    <source>
        <dbReference type="PROSITE" id="PS50011"/>
    </source>
</evidence>
<dbReference type="InterPro" id="IPR053235">
    <property type="entry name" value="Ser_Thr_kinase"/>
</dbReference>
<dbReference type="PROSITE" id="PS50011">
    <property type="entry name" value="PROTEIN_KINASE_DOM"/>
    <property type="match status" value="1"/>
</dbReference>
<dbReference type="GO" id="GO:0005737">
    <property type="term" value="C:cytoplasm"/>
    <property type="evidence" value="ECO:0007669"/>
    <property type="project" value="TreeGrafter"/>
</dbReference>
<dbReference type="FunCoup" id="C5DG75">
    <property type="interactions" value="292"/>
</dbReference>
<keyword evidence="7" id="KW-1185">Reference proteome</keyword>
<evidence type="ECO:0000256" key="1">
    <source>
        <dbReference type="ARBA" id="ARBA00022741"/>
    </source>
</evidence>
<dbReference type="Gene3D" id="1.10.510.10">
    <property type="entry name" value="Transferase(Phosphotransferase) domain 1"/>
    <property type="match status" value="1"/>
</dbReference>
<keyword evidence="4" id="KW-0418">Kinase</keyword>
<evidence type="ECO:0000313" key="7">
    <source>
        <dbReference type="Proteomes" id="UP000002036"/>
    </source>
</evidence>
<dbReference type="Pfam" id="PF00069">
    <property type="entry name" value="Pkinase"/>
    <property type="match status" value="1"/>
</dbReference>
<gene>
    <name evidence="6" type="ordered locus">KLTH0D02970g</name>
</gene>
<dbReference type="SMART" id="SM00220">
    <property type="entry name" value="S_TKc"/>
    <property type="match status" value="1"/>
</dbReference>
<dbReference type="STRING" id="559295.C5DG75"/>
<sequence>MRPRVSRWRSSAVRGEPFQRHFLRWGAISPCFPSSRAPLTSPSALQQHTALLPVSTRMDCGHTETPPSSPAVLALRKRRGLDSAVLSTPPAQAKQDTKLFQQQLPSPVTPTASSGFPALSPVRPCDADPVREAVSEICSSINNNTDLVNNLSFHTSGHSAVSIQQARALLSPIDPIHDPEWKTSSTPLGRGTYACVYDLCNASRQAAFALKVPQTSRKSSHIYKEATILSRLQCTRAPLYAPVIPFYGLTLVNKSHHKKLRSNETVPAIVLERMNCSLKHFYTYNTEFDNTHWRVLAESLLSGLQLLKSRSVVHGDIKTENILMDFDSDAMPRYYLADFSSARVVFAGDTRPPSLETTLEYCAPEQMSQCANSSFETDLYSVGLTLLAAITKAEPYAELMAAMTHGEPGGGASLPQTQWLMSAISKNSPLEFNVLREELWVQWRNELAFLAQILQDRMPLEHCLRSLQDI</sequence>
<dbReference type="PROSITE" id="PS00108">
    <property type="entry name" value="PROTEIN_KINASE_ST"/>
    <property type="match status" value="1"/>
</dbReference>
<evidence type="ECO:0000256" key="4">
    <source>
        <dbReference type="RuleBase" id="RU000304"/>
    </source>
</evidence>
<dbReference type="KEGG" id="lth:KLTH0D02970g"/>
<accession>C5DG75</accession>
<reference evidence="6 7" key="1">
    <citation type="journal article" date="2009" name="Genome Res.">
        <title>Comparative genomics of protoploid Saccharomycetaceae.</title>
        <authorList>
            <consortium name="The Genolevures Consortium"/>
            <person name="Souciet J.-L."/>
            <person name="Dujon B."/>
            <person name="Gaillardin C."/>
            <person name="Johnston M."/>
            <person name="Baret P.V."/>
            <person name="Cliften P."/>
            <person name="Sherman D.J."/>
            <person name="Weissenbach J."/>
            <person name="Westhof E."/>
            <person name="Wincker P."/>
            <person name="Jubin C."/>
            <person name="Poulain J."/>
            <person name="Barbe V."/>
            <person name="Segurens B."/>
            <person name="Artiguenave F."/>
            <person name="Anthouard V."/>
            <person name="Vacherie B."/>
            <person name="Val M.-E."/>
            <person name="Fulton R.S."/>
            <person name="Minx P."/>
            <person name="Wilson R."/>
            <person name="Durrens P."/>
            <person name="Jean G."/>
            <person name="Marck C."/>
            <person name="Martin T."/>
            <person name="Nikolski M."/>
            <person name="Rolland T."/>
            <person name="Seret M.-L."/>
            <person name="Casaregola S."/>
            <person name="Despons L."/>
            <person name="Fairhead C."/>
            <person name="Fischer G."/>
            <person name="Lafontaine I."/>
            <person name="Leh V."/>
            <person name="Lemaire M."/>
            <person name="de Montigny J."/>
            <person name="Neuveglise C."/>
            <person name="Thierry A."/>
            <person name="Blanc-Lenfle I."/>
            <person name="Bleykasten C."/>
            <person name="Diffels J."/>
            <person name="Fritsch E."/>
            <person name="Frangeul L."/>
            <person name="Goeffon A."/>
            <person name="Jauniaux N."/>
            <person name="Kachouri-Lafond R."/>
            <person name="Payen C."/>
            <person name="Potier S."/>
            <person name="Pribylova L."/>
            <person name="Ozanne C."/>
            <person name="Richard G.-F."/>
            <person name="Sacerdot C."/>
            <person name="Straub M.-L."/>
            <person name="Talla E."/>
        </authorList>
    </citation>
    <scope>NUCLEOTIDE SEQUENCE [LARGE SCALE GENOMIC DNA]</scope>
    <source>
        <strain evidence="7">ATCC 56472 / CBS 6340 / NRRL Y-8284</strain>
    </source>
</reference>
<comment type="similarity">
    <text evidence="4">Belongs to the protein kinase superfamily.</text>
</comment>
<dbReference type="GeneID" id="8295075"/>
<dbReference type="PANTHER" id="PTHR24361">
    <property type="entry name" value="MITOGEN-ACTIVATED KINASE KINASE KINASE"/>
    <property type="match status" value="1"/>
</dbReference>
<dbReference type="PROSITE" id="PS00107">
    <property type="entry name" value="PROTEIN_KINASE_ATP"/>
    <property type="match status" value="1"/>
</dbReference>
<evidence type="ECO:0000256" key="3">
    <source>
        <dbReference type="PROSITE-ProRule" id="PRU10141"/>
    </source>
</evidence>
<dbReference type="InterPro" id="IPR017441">
    <property type="entry name" value="Protein_kinase_ATP_BS"/>
</dbReference>
<dbReference type="EMBL" id="CU928168">
    <property type="protein sequence ID" value="CAR22417.1"/>
    <property type="molecule type" value="Genomic_DNA"/>
</dbReference>
<dbReference type="AlphaFoldDB" id="C5DG75"/>
<dbReference type="GO" id="GO:0004674">
    <property type="term" value="F:protein serine/threonine kinase activity"/>
    <property type="evidence" value="ECO:0007669"/>
    <property type="project" value="UniProtKB-KW"/>
</dbReference>
<keyword evidence="4" id="KW-0808">Transferase</keyword>
<organism evidence="6 7">
    <name type="scientific">Lachancea thermotolerans (strain ATCC 56472 / CBS 6340 / NRRL Y-8284)</name>
    <name type="common">Yeast</name>
    <name type="synonym">Kluyveromyces thermotolerans</name>
    <dbReference type="NCBI Taxonomy" id="559295"/>
    <lineage>
        <taxon>Eukaryota</taxon>
        <taxon>Fungi</taxon>
        <taxon>Dikarya</taxon>
        <taxon>Ascomycota</taxon>
        <taxon>Saccharomycotina</taxon>
        <taxon>Saccharomycetes</taxon>
        <taxon>Saccharomycetales</taxon>
        <taxon>Saccharomycetaceae</taxon>
        <taxon>Lachancea</taxon>
    </lineage>
</organism>
<feature type="binding site" evidence="3">
    <location>
        <position position="211"/>
    </location>
    <ligand>
        <name>ATP</name>
        <dbReference type="ChEBI" id="CHEBI:30616"/>
    </ligand>
</feature>